<keyword evidence="5" id="KW-0998">Cell outer membrane</keyword>
<feature type="domain" description="RagB/SusD" evidence="6">
    <location>
        <begin position="371"/>
        <end position="509"/>
    </location>
</feature>
<dbReference type="InterPro" id="IPR011990">
    <property type="entry name" value="TPR-like_helical_dom_sf"/>
</dbReference>
<evidence type="ECO:0000256" key="5">
    <source>
        <dbReference type="ARBA" id="ARBA00023237"/>
    </source>
</evidence>
<accession>A0A1H4CYN4</accession>
<keyword evidence="3" id="KW-0732">Signal</keyword>
<sequence length="530" mass="61110">MKTRTLLYTLSASVLMTLTSCNNWLDTGSSTQIRGDELLKTEAGFLDALTGIYINMSSSSMYGKNMTSYVVDMLAQPYTDFRSASNERSALMSGQYNDAQAVPFIESMWNNTYKTIASINNELKYVEANEDEVLSPFVQNMIKGELLALRAFLHLDLMRLYGYGDLQNMEDRETHPTIPYVTVYAKETTPQLTYPKTIELMIADLENAIKCLEIDPIRGKNEAPEAANKDGYWNNRVYHMNYFAAQATLARVYMWEGSAESLKKAFDIAEELTGLEGTAYKWVTASDLYGAGTPDRVFSKEHLFTLNVYNLKKIVNDEMIDFVYQPNALTNVIKWSRVAYDIFNAYSYDYDTGEYVPGYIGFDDYRFDMHFKETSKQSTAGGSTQDKYYMGYKLYQTDNGSTAAVDFRDMLPLIKISEMYYIMAEYYLSQSNEDKALEIINLIRSKRGLSQPLTKDQIENEFWMEVFDELTKEYMREFIGEGQLFYFFKRYNLENPINIYGNDNENNTFTSTRYLLPYPKDELEIGGRVQ</sequence>
<comment type="subcellular location">
    <subcellularLocation>
        <location evidence="1">Cell outer membrane</location>
    </subcellularLocation>
</comment>
<name>A0A1H4CYN4_9BACT</name>
<dbReference type="RefSeq" id="WP_081504084.1">
    <property type="nucleotide sequence ID" value="NZ_CAEG01000005.1"/>
</dbReference>
<dbReference type="EMBL" id="FNRI01000005">
    <property type="protein sequence ID" value="SEA65603.1"/>
    <property type="molecule type" value="Genomic_DNA"/>
</dbReference>
<keyword evidence="4" id="KW-0472">Membrane</keyword>
<evidence type="ECO:0000313" key="9">
    <source>
        <dbReference type="Proteomes" id="UP000183253"/>
    </source>
</evidence>
<dbReference type="GO" id="GO:0009279">
    <property type="term" value="C:cell outer membrane"/>
    <property type="evidence" value="ECO:0007669"/>
    <property type="project" value="UniProtKB-SubCell"/>
</dbReference>
<evidence type="ECO:0000256" key="4">
    <source>
        <dbReference type="ARBA" id="ARBA00023136"/>
    </source>
</evidence>
<evidence type="ECO:0000256" key="2">
    <source>
        <dbReference type="ARBA" id="ARBA00006275"/>
    </source>
</evidence>
<proteinExistence type="inferred from homology"/>
<dbReference type="Gene3D" id="1.25.40.390">
    <property type="match status" value="1"/>
</dbReference>
<evidence type="ECO:0000259" key="6">
    <source>
        <dbReference type="Pfam" id="PF07980"/>
    </source>
</evidence>
<dbReference type="PROSITE" id="PS50007">
    <property type="entry name" value="PIPLC_X_DOMAIN"/>
    <property type="match status" value="1"/>
</dbReference>
<dbReference type="STRING" id="1033731.SAMN05444145_10579"/>
<organism evidence="8 9">
    <name type="scientific">Alistipes timonensis JC136</name>
    <dbReference type="NCBI Taxonomy" id="1033731"/>
    <lineage>
        <taxon>Bacteria</taxon>
        <taxon>Pseudomonadati</taxon>
        <taxon>Bacteroidota</taxon>
        <taxon>Bacteroidia</taxon>
        <taxon>Bacteroidales</taxon>
        <taxon>Rikenellaceae</taxon>
        <taxon>Alistipes</taxon>
    </lineage>
</organism>
<comment type="similarity">
    <text evidence="2">Belongs to the SusD family.</text>
</comment>
<evidence type="ECO:0000256" key="1">
    <source>
        <dbReference type="ARBA" id="ARBA00004442"/>
    </source>
</evidence>
<gene>
    <name evidence="8" type="ORF">SAMN05444145_10579</name>
</gene>
<dbReference type="AlphaFoldDB" id="A0A1H4CYN4"/>
<dbReference type="Pfam" id="PF07980">
    <property type="entry name" value="SusD_RagB"/>
    <property type="match status" value="1"/>
</dbReference>
<protein>
    <submittedName>
        <fullName evidence="8">SusD family protein</fullName>
    </submittedName>
</protein>
<keyword evidence="9" id="KW-1185">Reference proteome</keyword>
<evidence type="ECO:0000313" key="8">
    <source>
        <dbReference type="EMBL" id="SEA65603.1"/>
    </source>
</evidence>
<dbReference type="Proteomes" id="UP000183253">
    <property type="component" value="Unassembled WGS sequence"/>
</dbReference>
<dbReference type="SUPFAM" id="SSF48452">
    <property type="entry name" value="TPR-like"/>
    <property type="match status" value="1"/>
</dbReference>
<dbReference type="Pfam" id="PF14322">
    <property type="entry name" value="SusD-like_3"/>
    <property type="match status" value="1"/>
</dbReference>
<dbReference type="OrthoDB" id="727588at2"/>
<dbReference type="InterPro" id="IPR012944">
    <property type="entry name" value="SusD_RagB_dom"/>
</dbReference>
<evidence type="ECO:0000256" key="3">
    <source>
        <dbReference type="ARBA" id="ARBA00022729"/>
    </source>
</evidence>
<dbReference type="PROSITE" id="PS51257">
    <property type="entry name" value="PROKAR_LIPOPROTEIN"/>
    <property type="match status" value="1"/>
</dbReference>
<dbReference type="InterPro" id="IPR033985">
    <property type="entry name" value="SusD-like_N"/>
</dbReference>
<reference evidence="8 9" key="1">
    <citation type="submission" date="2016-10" db="EMBL/GenBank/DDBJ databases">
        <authorList>
            <person name="de Groot N.N."/>
        </authorList>
    </citation>
    <scope>NUCLEOTIDE SEQUENCE [LARGE SCALE GENOMIC DNA]</scope>
    <source>
        <strain evidence="8 9">DSM 25383</strain>
    </source>
</reference>
<feature type="domain" description="SusD-like N-terminal" evidence="7">
    <location>
        <begin position="46"/>
        <end position="253"/>
    </location>
</feature>
<evidence type="ECO:0000259" key="7">
    <source>
        <dbReference type="Pfam" id="PF14322"/>
    </source>
</evidence>